<gene>
    <name evidence="2" type="ORF">WMW71_01610</name>
</gene>
<reference evidence="2 3" key="1">
    <citation type="submission" date="2024-04" db="EMBL/GenBank/DDBJ databases">
        <title>draft genome sequnece of Flavobacterium buctense JCM 30750.</title>
        <authorList>
            <person name="Kim D.-U."/>
        </authorList>
    </citation>
    <scope>NUCLEOTIDE SEQUENCE [LARGE SCALE GENOMIC DNA]</scope>
    <source>
        <strain evidence="2 3">JCM 30750</strain>
    </source>
</reference>
<organism evidence="2 3">
    <name type="scientific">Flavobacterium buctense</name>
    <dbReference type="NCBI Taxonomy" id="1648146"/>
    <lineage>
        <taxon>Bacteria</taxon>
        <taxon>Pseudomonadati</taxon>
        <taxon>Bacteroidota</taxon>
        <taxon>Flavobacteriia</taxon>
        <taxon>Flavobacteriales</taxon>
        <taxon>Flavobacteriaceae</taxon>
        <taxon>Flavobacterium</taxon>
    </lineage>
</organism>
<evidence type="ECO:0008006" key="4">
    <source>
        <dbReference type="Google" id="ProtNLM"/>
    </source>
</evidence>
<keyword evidence="3" id="KW-1185">Reference proteome</keyword>
<protein>
    <recommendedName>
        <fullName evidence="4">Lipoprotein</fullName>
    </recommendedName>
</protein>
<feature type="signal peptide" evidence="1">
    <location>
        <begin position="1"/>
        <end position="20"/>
    </location>
</feature>
<name>A0ABU9DX94_9FLAO</name>
<proteinExistence type="predicted"/>
<dbReference type="PROSITE" id="PS51257">
    <property type="entry name" value="PROKAR_LIPOPROTEIN"/>
    <property type="match status" value="1"/>
</dbReference>
<evidence type="ECO:0000313" key="3">
    <source>
        <dbReference type="Proteomes" id="UP001491349"/>
    </source>
</evidence>
<feature type="chain" id="PRO_5046276864" description="Lipoprotein" evidence="1">
    <location>
        <begin position="21"/>
        <end position="182"/>
    </location>
</feature>
<dbReference type="EMBL" id="JBBPCB010000001">
    <property type="protein sequence ID" value="MEK8179023.1"/>
    <property type="molecule type" value="Genomic_DNA"/>
</dbReference>
<accession>A0ABU9DX94</accession>
<comment type="caution">
    <text evidence="2">The sequence shown here is derived from an EMBL/GenBank/DDBJ whole genome shotgun (WGS) entry which is preliminary data.</text>
</comment>
<keyword evidence="1" id="KW-0732">Signal</keyword>
<evidence type="ECO:0000313" key="2">
    <source>
        <dbReference type="EMBL" id="MEK8179023.1"/>
    </source>
</evidence>
<sequence>MKTKSLILFVLLTVSFFSCKEEKKVEDNTSTEVKNVDTKFKVSFELLALKDDNFHLYYTEDGSINFTEEKSLWYPYKGSDKPQEVVFSLPEDAIPTNLRVDFGHDVNKEQTEIVLKKFKMNYYEKSFEAKDSLIYYYFYPNQESTILDKKTSTLKRIKLDQNSPPILYPHETLSQEIDKLVK</sequence>
<evidence type="ECO:0000256" key="1">
    <source>
        <dbReference type="SAM" id="SignalP"/>
    </source>
</evidence>
<dbReference type="Proteomes" id="UP001491349">
    <property type="component" value="Unassembled WGS sequence"/>
</dbReference>
<dbReference type="RefSeq" id="WP_187659165.1">
    <property type="nucleotide sequence ID" value="NZ_JACTAB010000001.1"/>
</dbReference>